<sequence length="82" mass="9673">MVRQLTLVFFRPEESPEEAWPKTCINWKFMIFPRIFLPSYYFTIKSHISLQVITEGFAIPSFLISLRNYQNFSGSRSCLDMG</sequence>
<dbReference type="Proteomes" id="UP000615446">
    <property type="component" value="Unassembled WGS sequence"/>
</dbReference>
<proteinExistence type="predicted"/>
<name>A0A8H3KVN3_9GLOM</name>
<dbReference type="AlphaFoldDB" id="A0A8H3KVN3"/>
<gene>
    <name evidence="1" type="ORF">RCL2_000228200</name>
</gene>
<comment type="caution">
    <text evidence="1">The sequence shown here is derived from an EMBL/GenBank/DDBJ whole genome shotgun (WGS) entry which is preliminary data.</text>
</comment>
<protein>
    <submittedName>
        <fullName evidence="1">Uncharacterized protein</fullName>
    </submittedName>
</protein>
<reference evidence="1" key="1">
    <citation type="submission" date="2019-10" db="EMBL/GenBank/DDBJ databases">
        <title>Conservation and host-specific expression of non-tandemly repeated heterogenous ribosome RNA gene in arbuscular mycorrhizal fungi.</title>
        <authorList>
            <person name="Maeda T."/>
            <person name="Kobayashi Y."/>
            <person name="Nakagawa T."/>
            <person name="Ezawa T."/>
            <person name="Yamaguchi K."/>
            <person name="Bino T."/>
            <person name="Nishimoto Y."/>
            <person name="Shigenobu S."/>
            <person name="Kawaguchi M."/>
        </authorList>
    </citation>
    <scope>NUCLEOTIDE SEQUENCE</scope>
    <source>
        <strain evidence="1">HR1</strain>
    </source>
</reference>
<accession>A0A8H3KVN3</accession>
<evidence type="ECO:0000313" key="1">
    <source>
        <dbReference type="EMBL" id="GES74818.1"/>
    </source>
</evidence>
<dbReference type="EMBL" id="BLAL01000012">
    <property type="protein sequence ID" value="GES74818.1"/>
    <property type="molecule type" value="Genomic_DNA"/>
</dbReference>
<organism evidence="1 2">
    <name type="scientific">Rhizophagus clarus</name>
    <dbReference type="NCBI Taxonomy" id="94130"/>
    <lineage>
        <taxon>Eukaryota</taxon>
        <taxon>Fungi</taxon>
        <taxon>Fungi incertae sedis</taxon>
        <taxon>Mucoromycota</taxon>
        <taxon>Glomeromycotina</taxon>
        <taxon>Glomeromycetes</taxon>
        <taxon>Glomerales</taxon>
        <taxon>Glomeraceae</taxon>
        <taxon>Rhizophagus</taxon>
    </lineage>
</organism>
<evidence type="ECO:0000313" key="2">
    <source>
        <dbReference type="Proteomes" id="UP000615446"/>
    </source>
</evidence>